<dbReference type="RefSeq" id="WP_069312432.1">
    <property type="nucleotide sequence ID" value="NZ_MDTU01000001.1"/>
</dbReference>
<keyword evidence="2" id="KW-1185">Reference proteome</keyword>
<dbReference type="Proteomes" id="UP000094329">
    <property type="component" value="Unassembled WGS sequence"/>
</dbReference>
<evidence type="ECO:0000313" key="2">
    <source>
        <dbReference type="Proteomes" id="UP000094329"/>
    </source>
</evidence>
<sequence>MLPILFFEGDARNAYQQGLNLGFNTNEIANFSVDFNVYEQRTEISQYREIAQYGYGEQTDSHLPESVHQGIRHAETFFRIFQGVNNSSSTIKLIF</sequence>
<name>A0ABX3A4P2_9GAMM</name>
<comment type="caution">
    <text evidence="1">The sequence shown here is derived from an EMBL/GenBank/DDBJ whole genome shotgun (WGS) entry which is preliminary data.</text>
</comment>
<evidence type="ECO:0000313" key="1">
    <source>
        <dbReference type="EMBL" id="ODN42636.1"/>
    </source>
</evidence>
<gene>
    <name evidence="1" type="ORF">BGC07_06490</name>
</gene>
<accession>A0ABX3A4P2</accession>
<organism evidence="1 2">
    <name type="scientific">Piscirickettsia litoralis</name>
    <dbReference type="NCBI Taxonomy" id="1891921"/>
    <lineage>
        <taxon>Bacteria</taxon>
        <taxon>Pseudomonadati</taxon>
        <taxon>Pseudomonadota</taxon>
        <taxon>Gammaproteobacteria</taxon>
        <taxon>Thiotrichales</taxon>
        <taxon>Piscirickettsiaceae</taxon>
        <taxon>Piscirickettsia</taxon>
    </lineage>
</organism>
<reference evidence="1 2" key="1">
    <citation type="submission" date="2016-08" db="EMBL/GenBank/DDBJ databases">
        <title>Draft genome sequence of Candidatus Piscirickettsia litoralis, from seawater.</title>
        <authorList>
            <person name="Wan X."/>
            <person name="Lee A.J."/>
            <person name="Hou S."/>
            <person name="Donachie S.P."/>
        </authorList>
    </citation>
    <scope>NUCLEOTIDE SEQUENCE [LARGE SCALE GENOMIC DNA]</scope>
    <source>
        <strain evidence="1 2">Y2</strain>
    </source>
</reference>
<dbReference type="EMBL" id="MDTU01000001">
    <property type="protein sequence ID" value="ODN42636.1"/>
    <property type="molecule type" value="Genomic_DNA"/>
</dbReference>
<proteinExistence type="predicted"/>
<protein>
    <submittedName>
        <fullName evidence="1">Uncharacterized protein</fullName>
    </submittedName>
</protein>